<dbReference type="NCBIfam" id="NF008994">
    <property type="entry name" value="PRK12337.1"/>
    <property type="match status" value="1"/>
</dbReference>
<evidence type="ECO:0000256" key="2">
    <source>
        <dbReference type="ARBA" id="ARBA00022840"/>
    </source>
</evidence>
<dbReference type="STRING" id="751945.Theos_1814"/>
<keyword evidence="2 3" id="KW-0067">ATP-binding</keyword>
<dbReference type="eggNOG" id="COG2074">
    <property type="taxonomic scope" value="Bacteria"/>
</dbReference>
<sequence>MPVVDEVFVRLKKGRWPFSKGLLLEALLPLGVPPEAAQALAHSVEERLKAEGRKEVTPKTLRRLFLEEAARVLDEGTLEALARETLPFEEILVVEGQRARPFSKGLLARSLEDAGFSLKEAHELAKGVERRLRALGIRRITARKLENLVADEVLSRYGKAAGRRYRERLFYAGELFVEEEEGEPRVPFSKGILAQSLMSIGLSPDRAYRLAREVEAGLREERLKVIRRDQLRRRVYETLLKEAGEEMARRYLLLRGLRRSLRPVHILIGGVTGVGKSVLASALAYRLGITHIIPSDAVREVFRASLSQGLLPTLHLSSFEAWKALLAEEKEAAHEERVMRGFLDQVARVAVGLRAIQERSALEGTSMVLEGVHVVPRFLEHPHKDKVLTVPMLVVLQDEKLHRDRFLLRDRETGHARPQEKYLAHFAEIRLIQEHLLRFAEEEGVPVIPGEDLDEAVEKALEVLVSYLEAQGRLLAHA</sequence>
<keyword evidence="5" id="KW-0808">Transferase</keyword>
<dbReference type="InterPro" id="IPR027417">
    <property type="entry name" value="P-loop_NTPase"/>
</dbReference>
<dbReference type="Gene3D" id="3.40.50.300">
    <property type="entry name" value="P-loop containing nucleotide triphosphate hydrolases"/>
    <property type="match status" value="1"/>
</dbReference>
<keyword evidence="6" id="KW-1185">Reference proteome</keyword>
<dbReference type="GO" id="GO:0016301">
    <property type="term" value="F:kinase activity"/>
    <property type="evidence" value="ECO:0007669"/>
    <property type="project" value="UniProtKB-KW"/>
</dbReference>
<protein>
    <submittedName>
        <fullName evidence="5">2-phosphoglycerate kinase</fullName>
    </submittedName>
</protein>
<organism evidence="5 6">
    <name type="scientific">Thermus oshimai JL-2</name>
    <dbReference type="NCBI Taxonomy" id="751945"/>
    <lineage>
        <taxon>Bacteria</taxon>
        <taxon>Thermotogati</taxon>
        <taxon>Deinococcota</taxon>
        <taxon>Deinococci</taxon>
        <taxon>Thermales</taxon>
        <taxon>Thermaceae</taxon>
        <taxon>Thermus</taxon>
    </lineage>
</organism>
<gene>
    <name evidence="5" type="ORF">Theos_1814</name>
</gene>
<evidence type="ECO:0000259" key="4">
    <source>
        <dbReference type="PROSITE" id="PS51161"/>
    </source>
</evidence>
<keyword evidence="5" id="KW-0418">Kinase</keyword>
<dbReference type="PANTHER" id="PTHR33477:SF3">
    <property type="entry name" value="P-LOOP NTPASE DOMAIN-CONTAINING PROTEIN LPA1 HOMOLOG 1"/>
    <property type="match status" value="1"/>
</dbReference>
<dbReference type="PATRIC" id="fig|751945.3.peg.1781"/>
<dbReference type="Pfam" id="PF03477">
    <property type="entry name" value="ATP-cone"/>
    <property type="match status" value="1"/>
</dbReference>
<evidence type="ECO:0000313" key="5">
    <source>
        <dbReference type="EMBL" id="AFV76831.1"/>
    </source>
</evidence>
<dbReference type="KEGG" id="tos:Theos_1814"/>
<dbReference type="HOGENOM" id="CLU_606637_0_0_0"/>
<feature type="domain" description="ATP-cone" evidence="4">
    <location>
        <begin position="91"/>
        <end position="173"/>
    </location>
</feature>
<dbReference type="InterPro" id="IPR005144">
    <property type="entry name" value="ATP-cone_dom"/>
</dbReference>
<dbReference type="AlphaFoldDB" id="K7QW48"/>
<proteinExistence type="predicted"/>
<dbReference type="PANTHER" id="PTHR33477">
    <property type="entry name" value="P-LOOP NTPASE DOMAIN-CONTAINING PROTEIN LPA1 HOMOLOG 1"/>
    <property type="match status" value="1"/>
</dbReference>
<evidence type="ECO:0000313" key="6">
    <source>
        <dbReference type="Proteomes" id="UP000000211"/>
    </source>
</evidence>
<dbReference type="SUPFAM" id="SSF52540">
    <property type="entry name" value="P-loop containing nucleoside triphosphate hydrolases"/>
    <property type="match status" value="1"/>
</dbReference>
<evidence type="ECO:0000256" key="1">
    <source>
        <dbReference type="ARBA" id="ARBA00022741"/>
    </source>
</evidence>
<keyword evidence="1 3" id="KW-0547">Nucleotide-binding</keyword>
<name>K7QW48_THEOS</name>
<dbReference type="EMBL" id="CP003249">
    <property type="protein sequence ID" value="AFV76831.1"/>
    <property type="molecule type" value="Genomic_DNA"/>
</dbReference>
<dbReference type="GO" id="GO:0005524">
    <property type="term" value="F:ATP binding"/>
    <property type="evidence" value="ECO:0007669"/>
    <property type="project" value="UniProtKB-UniRule"/>
</dbReference>
<dbReference type="Proteomes" id="UP000000211">
    <property type="component" value="Chromosome"/>
</dbReference>
<evidence type="ECO:0000256" key="3">
    <source>
        <dbReference type="PROSITE-ProRule" id="PRU00492"/>
    </source>
</evidence>
<reference evidence="5 6" key="1">
    <citation type="journal article" date="2013" name="Genome Announc.">
        <title>Whole Genome Sequencing of Thermus oshimai JL-2 and Thermus thermophilus JL-18, Incomplete Denitrifiers from the United States Great Basin.</title>
        <authorList>
            <person name="Murugapiran S.K."/>
            <person name="Huntemann M."/>
            <person name="Wei C.L."/>
            <person name="Han J."/>
            <person name="Detter J.C."/>
            <person name="Han C.S."/>
            <person name="Erkkila T.H."/>
            <person name="Teshima H."/>
            <person name="Chen A."/>
            <person name="Kyrpides N."/>
            <person name="Mavrommatis K."/>
            <person name="Markowitz V."/>
            <person name="Szeto E."/>
            <person name="Ivanova N."/>
            <person name="Pagani I."/>
            <person name="Lam J."/>
            <person name="McDonald A.I."/>
            <person name="Dodsworth J.A."/>
            <person name="Pati A."/>
            <person name="Goodwin L."/>
            <person name="Peters L."/>
            <person name="Pitluck S."/>
            <person name="Woyke T."/>
            <person name="Hedlund B.P."/>
        </authorList>
    </citation>
    <scope>NUCLEOTIDE SEQUENCE</scope>
    <source>
        <strain evidence="5 6">JL-2</strain>
    </source>
</reference>
<feature type="domain" description="ATP-cone" evidence="4">
    <location>
        <begin position="175"/>
        <end position="262"/>
    </location>
</feature>
<dbReference type="PROSITE" id="PS51161">
    <property type="entry name" value="ATP_CONE"/>
    <property type="match status" value="2"/>
</dbReference>
<accession>K7QW48</accession>